<dbReference type="GO" id="GO:0016413">
    <property type="term" value="F:O-acetyltransferase activity"/>
    <property type="evidence" value="ECO:0000318"/>
    <property type="project" value="GO_Central"/>
</dbReference>
<dbReference type="Proteomes" id="UP000790787">
    <property type="component" value="Chromosome 16"/>
</dbReference>
<evidence type="ECO:0000256" key="5">
    <source>
        <dbReference type="ARBA" id="ARBA00022989"/>
    </source>
</evidence>
<dbReference type="Pfam" id="PF13839">
    <property type="entry name" value="PC-Esterase"/>
    <property type="match status" value="1"/>
</dbReference>
<dbReference type="Pfam" id="PF14416">
    <property type="entry name" value="PMR5N"/>
    <property type="match status" value="1"/>
</dbReference>
<comment type="similarity">
    <text evidence="2">Belongs to the PC-esterase family. TBL subfamily.</text>
</comment>
<keyword evidence="10" id="KW-1185">Reference proteome</keyword>
<feature type="domain" description="Trichome birefringence-like N-terminal" evidence="9">
    <location>
        <begin position="83"/>
        <end position="135"/>
    </location>
</feature>
<dbReference type="PaxDb" id="4097-A0A1S4A4A0"/>
<sequence length="419" mass="48791">MVNRLKLSSFGHFRPKDLNFGELKHCQTWVFHSFNRVLVIGSLLLLFLVAIGSGYFYNTNSFPQPIVLENAGDNRTNTNFSGECNLFVGNWVPDESYPLYNASECPFAEQGFSCLDNGRKDKEYLKWRWKPRNCEIPRFDVYVILEKLRGKRIVFVGDSLSRTQWESMICILMTGVEDKKSVYEVKGRKITRQIRHLQVRFSSFNFTVEFYRSIFLVQPGSPPKRSPKRIKKALMLDKLDDINKEWIHSDILVFNTGHWWTPTKLFELGWYFQIDGKMKLGMTINGAFNKALTTWHSWIENNINSDRTRVFFRTFEATHWSAGPREKCDVTRQPWSETNGKDKNAFSDMIIDTVKNVAIPVTLLHVTPMGAYRSDAHVGNWSDNPSVPDCSHYCLPGVPDMWNELLFTFLFSEQQYQIH</sequence>
<evidence type="ECO:0000256" key="4">
    <source>
        <dbReference type="ARBA" id="ARBA00022968"/>
    </source>
</evidence>
<dbReference type="InterPro" id="IPR026057">
    <property type="entry name" value="TBL_C"/>
</dbReference>
<name>A0A1S4A4A0_TOBAC</name>
<dbReference type="RefSeq" id="XP_016471497.1">
    <property type="nucleotide sequence ID" value="XM_016616011.1"/>
</dbReference>
<reference evidence="10" key="1">
    <citation type="journal article" date="2014" name="Nat. Commun.">
        <title>The tobacco genome sequence and its comparison with those of tomato and potato.</title>
        <authorList>
            <person name="Sierro N."/>
            <person name="Battey J.N."/>
            <person name="Ouadi S."/>
            <person name="Bakaher N."/>
            <person name="Bovet L."/>
            <person name="Willig A."/>
            <person name="Goepfert S."/>
            <person name="Peitsch M.C."/>
            <person name="Ivanov N.V."/>
        </authorList>
    </citation>
    <scope>NUCLEOTIDE SEQUENCE [LARGE SCALE GENOMIC DNA]</scope>
</reference>
<dbReference type="PANTHER" id="PTHR32285:SF63">
    <property type="entry name" value="OS01G0880400 PROTEIN"/>
    <property type="match status" value="1"/>
</dbReference>
<evidence type="ECO:0000313" key="10">
    <source>
        <dbReference type="Proteomes" id="UP000790787"/>
    </source>
</evidence>
<keyword evidence="5 7" id="KW-1133">Transmembrane helix</keyword>
<evidence type="ECO:0000259" key="9">
    <source>
        <dbReference type="Pfam" id="PF14416"/>
    </source>
</evidence>
<keyword evidence="3 7" id="KW-0812">Transmembrane</keyword>
<keyword evidence="6 7" id="KW-0472">Membrane</keyword>
<evidence type="ECO:0000256" key="1">
    <source>
        <dbReference type="ARBA" id="ARBA00004167"/>
    </source>
</evidence>
<dbReference type="STRING" id="4097.A0A1S4A4A0"/>
<dbReference type="SMR" id="A0A1S4A4A0"/>
<evidence type="ECO:0000256" key="2">
    <source>
        <dbReference type="ARBA" id="ARBA00007727"/>
    </source>
</evidence>
<proteinExistence type="inferred from homology"/>
<dbReference type="RefSeq" id="XP_016471497.1">
    <property type="nucleotide sequence ID" value="XM_016616011.2"/>
</dbReference>
<dbReference type="PANTHER" id="PTHR32285">
    <property type="entry name" value="PROTEIN TRICHOME BIREFRINGENCE-LIKE 9-RELATED"/>
    <property type="match status" value="1"/>
</dbReference>
<dbReference type="AlphaFoldDB" id="A0A1S4A4A0"/>
<dbReference type="GO" id="GO:0005794">
    <property type="term" value="C:Golgi apparatus"/>
    <property type="evidence" value="ECO:0000318"/>
    <property type="project" value="GO_Central"/>
</dbReference>
<evidence type="ECO:0000313" key="11">
    <source>
        <dbReference type="RefSeq" id="XP_016471497.1"/>
    </source>
</evidence>
<evidence type="ECO:0000256" key="6">
    <source>
        <dbReference type="ARBA" id="ARBA00023136"/>
    </source>
</evidence>
<gene>
    <name evidence="11" type="primary">LOC107793619</name>
</gene>
<dbReference type="InterPro" id="IPR025846">
    <property type="entry name" value="TBL_N"/>
</dbReference>
<reference evidence="11" key="2">
    <citation type="submission" date="2025-08" db="UniProtKB">
        <authorList>
            <consortium name="RefSeq"/>
        </authorList>
    </citation>
    <scope>IDENTIFICATION</scope>
    <source>
        <tissue evidence="11">Leaf</tissue>
    </source>
</reference>
<accession>A0A1S4A4A0</accession>
<dbReference type="OrthoDB" id="630188at2759"/>
<organism evidence="10 11">
    <name type="scientific">Nicotiana tabacum</name>
    <name type="common">Common tobacco</name>
    <dbReference type="NCBI Taxonomy" id="4097"/>
    <lineage>
        <taxon>Eukaryota</taxon>
        <taxon>Viridiplantae</taxon>
        <taxon>Streptophyta</taxon>
        <taxon>Embryophyta</taxon>
        <taxon>Tracheophyta</taxon>
        <taxon>Spermatophyta</taxon>
        <taxon>Magnoliopsida</taxon>
        <taxon>eudicotyledons</taxon>
        <taxon>Gunneridae</taxon>
        <taxon>Pentapetalae</taxon>
        <taxon>asterids</taxon>
        <taxon>lamiids</taxon>
        <taxon>Solanales</taxon>
        <taxon>Solanaceae</taxon>
        <taxon>Nicotianoideae</taxon>
        <taxon>Nicotianeae</taxon>
        <taxon>Nicotiana</taxon>
    </lineage>
</organism>
<evidence type="ECO:0000256" key="7">
    <source>
        <dbReference type="SAM" id="Phobius"/>
    </source>
</evidence>
<evidence type="ECO:0000256" key="3">
    <source>
        <dbReference type="ARBA" id="ARBA00022692"/>
    </source>
</evidence>
<comment type="subcellular location">
    <subcellularLocation>
        <location evidence="1">Membrane</location>
        <topology evidence="1">Single-pass membrane protein</topology>
    </subcellularLocation>
</comment>
<protein>
    <submittedName>
        <fullName evidence="11">Protein trichome berefringence-like 7</fullName>
    </submittedName>
</protein>
<evidence type="ECO:0000259" key="8">
    <source>
        <dbReference type="Pfam" id="PF13839"/>
    </source>
</evidence>
<feature type="domain" description="Trichome birefringence-like C-terminal" evidence="8">
    <location>
        <begin position="136"/>
        <end position="408"/>
    </location>
</feature>
<keyword evidence="4" id="KW-0735">Signal-anchor</keyword>
<dbReference type="InterPro" id="IPR029962">
    <property type="entry name" value="TBL"/>
</dbReference>
<dbReference type="GO" id="GO:0016020">
    <property type="term" value="C:membrane"/>
    <property type="evidence" value="ECO:0007669"/>
    <property type="project" value="UniProtKB-SubCell"/>
</dbReference>
<dbReference type="GeneID" id="107793619"/>
<feature type="transmembrane region" description="Helical" evidence="7">
    <location>
        <begin position="37"/>
        <end position="57"/>
    </location>
</feature>
<dbReference type="KEGG" id="nta:107793619"/>
<dbReference type="OMA" id="WSETNGK"/>